<accession>A0A161ZSU7</accession>
<dbReference type="AlphaFoldDB" id="A0A161ZSU7"/>
<reference evidence="1" key="1">
    <citation type="journal article" date="2016" name="Nat. Genet.">
        <title>A high-quality carrot genome assembly provides new insights into carotenoid accumulation and asterid genome evolution.</title>
        <authorList>
            <person name="Iorizzo M."/>
            <person name="Ellison S."/>
            <person name="Senalik D."/>
            <person name="Zeng P."/>
            <person name="Satapoomin P."/>
            <person name="Huang J."/>
            <person name="Bowman M."/>
            <person name="Iovene M."/>
            <person name="Sanseverino W."/>
            <person name="Cavagnaro P."/>
            <person name="Yildiz M."/>
            <person name="Macko-Podgorni A."/>
            <person name="Moranska E."/>
            <person name="Grzebelus E."/>
            <person name="Grzebelus D."/>
            <person name="Ashrafi H."/>
            <person name="Zheng Z."/>
            <person name="Cheng S."/>
            <person name="Spooner D."/>
            <person name="Van Deynze A."/>
            <person name="Simon P."/>
        </authorList>
    </citation>
    <scope>NUCLEOTIDE SEQUENCE [LARGE SCALE GENOMIC DNA]</scope>
    <source>
        <tissue evidence="1">Leaf</tissue>
    </source>
</reference>
<dbReference type="OrthoDB" id="294295at2759"/>
<dbReference type="EMBL" id="CP093348">
    <property type="protein sequence ID" value="WOH04991.1"/>
    <property type="molecule type" value="Genomic_DNA"/>
</dbReference>
<proteinExistence type="predicted"/>
<dbReference type="Gene3D" id="3.40.50.720">
    <property type="entry name" value="NAD(P)-binding Rossmann-like Domain"/>
    <property type="match status" value="1"/>
</dbReference>
<gene>
    <name evidence="1" type="ORF">DCAR_021803</name>
    <name evidence="2" type="ORF">DCAR_0624403</name>
</gene>
<dbReference type="InterPro" id="IPR002347">
    <property type="entry name" value="SDR_fam"/>
</dbReference>
<protein>
    <submittedName>
        <fullName evidence="1">Uncharacterized protein</fullName>
    </submittedName>
</protein>
<dbReference type="PRINTS" id="PR00081">
    <property type="entry name" value="GDHRDH"/>
</dbReference>
<dbReference type="InterPro" id="IPR036291">
    <property type="entry name" value="NAD(P)-bd_dom_sf"/>
</dbReference>
<dbReference type="Proteomes" id="UP000077755">
    <property type="component" value="Chromosome 6"/>
</dbReference>
<dbReference type="Pfam" id="PF13561">
    <property type="entry name" value="adh_short_C2"/>
    <property type="match status" value="1"/>
</dbReference>
<keyword evidence="3" id="KW-1185">Reference proteome</keyword>
<name>A0A161ZSU7_DAUCS</name>
<dbReference type="STRING" id="79200.A0A161ZSU7"/>
<sequence length="266" mass="28937">MATPTKKVLLTSNGDEISQNIAYHLAKQGCWLVLLGDESSLKKIADKITGSLKGFVKVEVVGVDMEDENESTFDLAVDQASKVLGGLDSFVSCYSYEGKMQDPLQLSGDEFKKIVKINYMSAWYLFKAVGKRLRDQKTGGSVVFVTSLIGAERGLYPGAAAYGSALAGVNQLVRTAALEVGKHQIRVNSIARGLHLNDEFPVSVGKERAEKMVADAAPLNRWLDVKDDLASTVIYLISDGARFMTGTTIFVDGAQSLARPRMRSFM</sequence>
<reference evidence="2" key="2">
    <citation type="submission" date="2022-03" db="EMBL/GenBank/DDBJ databases">
        <title>Draft title - Genomic analysis of global carrot germplasm unveils the trajectory of domestication and the origin of high carotenoid orange carrot.</title>
        <authorList>
            <person name="Iorizzo M."/>
            <person name="Ellison S."/>
            <person name="Senalik D."/>
            <person name="Macko-Podgorni A."/>
            <person name="Grzebelus D."/>
            <person name="Bostan H."/>
            <person name="Rolling W."/>
            <person name="Curaba J."/>
            <person name="Simon P."/>
        </authorList>
    </citation>
    <scope>NUCLEOTIDE SEQUENCE</scope>
    <source>
        <tissue evidence="2">Leaf</tissue>
    </source>
</reference>
<organism evidence="1">
    <name type="scientific">Daucus carota subsp. sativus</name>
    <name type="common">Carrot</name>
    <dbReference type="NCBI Taxonomy" id="79200"/>
    <lineage>
        <taxon>Eukaryota</taxon>
        <taxon>Viridiplantae</taxon>
        <taxon>Streptophyta</taxon>
        <taxon>Embryophyta</taxon>
        <taxon>Tracheophyta</taxon>
        <taxon>Spermatophyta</taxon>
        <taxon>Magnoliopsida</taxon>
        <taxon>eudicotyledons</taxon>
        <taxon>Gunneridae</taxon>
        <taxon>Pentapetalae</taxon>
        <taxon>asterids</taxon>
        <taxon>campanulids</taxon>
        <taxon>Apiales</taxon>
        <taxon>Apiaceae</taxon>
        <taxon>Apioideae</taxon>
        <taxon>Scandiceae</taxon>
        <taxon>Daucinae</taxon>
        <taxon>Daucus</taxon>
        <taxon>Daucus sect. Daucus</taxon>
    </lineage>
</organism>
<evidence type="ECO:0000313" key="2">
    <source>
        <dbReference type="EMBL" id="WOH04991.1"/>
    </source>
</evidence>
<evidence type="ECO:0000313" key="1">
    <source>
        <dbReference type="EMBL" id="KZM90832.1"/>
    </source>
</evidence>
<dbReference type="SUPFAM" id="SSF51735">
    <property type="entry name" value="NAD(P)-binding Rossmann-fold domains"/>
    <property type="match status" value="1"/>
</dbReference>
<dbReference type="EMBL" id="LNRQ01000006">
    <property type="protein sequence ID" value="KZM90832.1"/>
    <property type="molecule type" value="Genomic_DNA"/>
</dbReference>
<dbReference type="PANTHER" id="PTHR44375">
    <property type="entry name" value="BETA-KETOACYL-ACP REDUCTASE-LIKE PROTEIN-RELATED"/>
    <property type="match status" value="1"/>
</dbReference>
<dbReference type="KEGG" id="dcr:108192777"/>
<dbReference type="Gramene" id="KZM90832">
    <property type="protein sequence ID" value="KZM90832"/>
    <property type="gene ID" value="DCAR_021803"/>
</dbReference>
<dbReference type="OMA" id="IRVNAAC"/>
<dbReference type="PANTHER" id="PTHR44375:SF6">
    <property type="entry name" value="F28J7.36 PROTEIN"/>
    <property type="match status" value="1"/>
</dbReference>
<dbReference type="CDD" id="cd05233">
    <property type="entry name" value="SDR_c"/>
    <property type="match status" value="1"/>
</dbReference>
<evidence type="ECO:0000313" key="3">
    <source>
        <dbReference type="Proteomes" id="UP000077755"/>
    </source>
</evidence>